<reference evidence="2" key="1">
    <citation type="submission" date="2021-10" db="EMBL/GenBank/DDBJ databases">
        <title>Streptomonospora sp. nov., isolated from mangrove soil.</title>
        <authorList>
            <person name="Chen X."/>
            <person name="Ge X."/>
            <person name="Liu W."/>
        </authorList>
    </citation>
    <scope>NUCLEOTIDE SEQUENCE</scope>
    <source>
        <strain evidence="2">S1-112</strain>
    </source>
</reference>
<feature type="transmembrane region" description="Helical" evidence="1">
    <location>
        <begin position="108"/>
        <end position="127"/>
    </location>
</feature>
<evidence type="ECO:0000256" key="1">
    <source>
        <dbReference type="SAM" id="Phobius"/>
    </source>
</evidence>
<evidence type="ECO:0000313" key="2">
    <source>
        <dbReference type="EMBL" id="MDA0562909.1"/>
    </source>
</evidence>
<dbReference type="AlphaFoldDB" id="A0A9X3NFX2"/>
<keyword evidence="1" id="KW-0472">Membrane</keyword>
<dbReference type="RefSeq" id="WP_270070205.1">
    <property type="nucleotide sequence ID" value="NZ_JAJAQC010000002.1"/>
</dbReference>
<dbReference type="EMBL" id="JAJAQC010000002">
    <property type="protein sequence ID" value="MDA0562909.1"/>
    <property type="molecule type" value="Genomic_DNA"/>
</dbReference>
<comment type="caution">
    <text evidence="2">The sequence shown here is derived from an EMBL/GenBank/DDBJ whole genome shotgun (WGS) entry which is preliminary data.</text>
</comment>
<accession>A0A9X3NFX2</accession>
<organism evidence="2 3">
    <name type="scientific">Streptomonospora mangrovi</name>
    <dbReference type="NCBI Taxonomy" id="2883123"/>
    <lineage>
        <taxon>Bacteria</taxon>
        <taxon>Bacillati</taxon>
        <taxon>Actinomycetota</taxon>
        <taxon>Actinomycetes</taxon>
        <taxon>Streptosporangiales</taxon>
        <taxon>Nocardiopsidaceae</taxon>
        <taxon>Streptomonospora</taxon>
    </lineage>
</organism>
<gene>
    <name evidence="2" type="ORF">LG943_00940</name>
</gene>
<keyword evidence="1" id="KW-0812">Transmembrane</keyword>
<dbReference type="Proteomes" id="UP001140076">
    <property type="component" value="Unassembled WGS sequence"/>
</dbReference>
<protein>
    <submittedName>
        <fullName evidence="2">DUF3618 domain-containing protein</fullName>
    </submittedName>
</protein>
<keyword evidence="1" id="KW-1133">Transmembrane helix</keyword>
<proteinExistence type="predicted"/>
<dbReference type="InterPro" id="IPR022062">
    <property type="entry name" value="DUF3618"/>
</dbReference>
<sequence>MEERDPAAAPRDPATVQAEIERVQRRLAQTVDEIADRTKPANVARRGWQRVRGAGSHLAEEARALVVGGGTVRLDSHVVEPPEGSVLVQGDDEVVSTYTARARLSPEVLILGAGVGLAVTVGLIAMVRKARRGR</sequence>
<keyword evidence="3" id="KW-1185">Reference proteome</keyword>
<evidence type="ECO:0000313" key="3">
    <source>
        <dbReference type="Proteomes" id="UP001140076"/>
    </source>
</evidence>
<name>A0A9X3NFX2_9ACTN</name>
<dbReference type="Pfam" id="PF12277">
    <property type="entry name" value="DUF3618"/>
    <property type="match status" value="1"/>
</dbReference>